<proteinExistence type="predicted"/>
<evidence type="ECO:0000256" key="2">
    <source>
        <dbReference type="ARBA" id="ARBA00023239"/>
    </source>
</evidence>
<dbReference type="RefSeq" id="WP_163895027.1">
    <property type="nucleotide sequence ID" value="NZ_JAAFYS010000003.1"/>
</dbReference>
<dbReference type="EMBL" id="JAAGAB010000003">
    <property type="protein sequence ID" value="NDV02260.1"/>
    <property type="molecule type" value="Genomic_DNA"/>
</dbReference>
<comment type="caution">
    <text evidence="3">The sequence shown here is derived from an EMBL/GenBank/DDBJ whole genome shotgun (WGS) entry which is preliminary data.</text>
</comment>
<reference evidence="3 4" key="1">
    <citation type="submission" date="2020-02" db="EMBL/GenBank/DDBJ databases">
        <title>Pseudoroseicyclus tamarix, sp. nov., isolated from offshore sediment of a Tamarix chinensis forest.</title>
        <authorList>
            <person name="Gai Y."/>
        </authorList>
    </citation>
    <scope>NUCLEOTIDE SEQUENCE [LARGE SCALE GENOMIC DNA]</scope>
    <source>
        <strain evidence="3 4">CLL3-39</strain>
    </source>
</reference>
<dbReference type="PANTHER" id="PTHR12192">
    <property type="entry name" value="CATION TRANSPORT PROTEIN CHAC-RELATED"/>
    <property type="match status" value="1"/>
</dbReference>
<dbReference type="InterPro" id="IPR036568">
    <property type="entry name" value="GGCT-like_sf"/>
</dbReference>
<dbReference type="GO" id="GO:0061928">
    <property type="term" value="F:glutathione specific gamma-glutamylcyclotransferase activity"/>
    <property type="evidence" value="ECO:0007669"/>
    <property type="project" value="UniProtKB-EC"/>
</dbReference>
<dbReference type="PANTHER" id="PTHR12192:SF2">
    <property type="entry name" value="GLUTATHIONE-SPECIFIC GAMMA-GLUTAMYLCYCLOTRANSFERASE 2"/>
    <property type="match status" value="1"/>
</dbReference>
<sequence>MPIDPAAFRHHPELIGRIKEPEDSFFRDLDVEEMSRMVVANGGPANWRYPDEMREELRRTALAGRQGDVWVFAYGSLMWDPGIFFHEVRRARLPGWSRQLCLVDRFGGRGTPEAPGLMAGLVPGGHCDGLAFRIAASEVEEETEQLFRREMLAPCYLPTFTPAETAEGEVEVLAFVADDSTEMIETGLPRQTQIRYIASGRGTLGTSLEYLAGVVDHFRAFGIHDDELEGLLTEVRTLTA</sequence>
<dbReference type="InterPro" id="IPR013024">
    <property type="entry name" value="GGCT-like"/>
</dbReference>
<dbReference type="Pfam" id="PF04752">
    <property type="entry name" value="ChaC"/>
    <property type="match status" value="1"/>
</dbReference>
<dbReference type="GO" id="GO:0005737">
    <property type="term" value="C:cytoplasm"/>
    <property type="evidence" value="ECO:0007669"/>
    <property type="project" value="TreeGrafter"/>
</dbReference>
<dbReference type="GO" id="GO:0016740">
    <property type="term" value="F:transferase activity"/>
    <property type="evidence" value="ECO:0007669"/>
    <property type="project" value="UniProtKB-KW"/>
</dbReference>
<dbReference type="InterPro" id="IPR006840">
    <property type="entry name" value="ChaC"/>
</dbReference>
<organism evidence="3 4">
    <name type="scientific">Pseudoroseicyclus tamaricis</name>
    <dbReference type="NCBI Taxonomy" id="2705421"/>
    <lineage>
        <taxon>Bacteria</taxon>
        <taxon>Pseudomonadati</taxon>
        <taxon>Pseudomonadota</taxon>
        <taxon>Alphaproteobacteria</taxon>
        <taxon>Rhodobacterales</taxon>
        <taxon>Paracoccaceae</taxon>
        <taxon>Pseudoroseicyclus</taxon>
    </lineage>
</organism>
<protein>
    <recommendedName>
        <fullName evidence="1">glutathione-specific gamma-glutamylcyclotransferase</fullName>
        <ecNumber evidence="1">4.3.2.7</ecNumber>
    </recommendedName>
</protein>
<dbReference type="Gene3D" id="3.10.490.10">
    <property type="entry name" value="Gamma-glutamyl cyclotransferase-like"/>
    <property type="match status" value="1"/>
</dbReference>
<dbReference type="CDD" id="cd06661">
    <property type="entry name" value="GGCT_like"/>
    <property type="match status" value="1"/>
</dbReference>
<keyword evidence="3" id="KW-0808">Transferase</keyword>
<dbReference type="SUPFAM" id="SSF110857">
    <property type="entry name" value="Gamma-glutamyl cyclotransferase-like"/>
    <property type="match status" value="1"/>
</dbReference>
<dbReference type="GO" id="GO:0006751">
    <property type="term" value="P:glutathione catabolic process"/>
    <property type="evidence" value="ECO:0007669"/>
    <property type="project" value="InterPro"/>
</dbReference>
<name>A0A6B2JVX2_9RHOB</name>
<dbReference type="EC" id="4.3.2.7" evidence="1"/>
<dbReference type="AlphaFoldDB" id="A0A6B2JVX2"/>
<dbReference type="Proteomes" id="UP000474757">
    <property type="component" value="Unassembled WGS sequence"/>
</dbReference>
<keyword evidence="2" id="KW-0456">Lyase</keyword>
<evidence type="ECO:0000313" key="3">
    <source>
        <dbReference type="EMBL" id="NDV02260.1"/>
    </source>
</evidence>
<keyword evidence="4" id="KW-1185">Reference proteome</keyword>
<evidence type="ECO:0000313" key="4">
    <source>
        <dbReference type="Proteomes" id="UP000474757"/>
    </source>
</evidence>
<gene>
    <name evidence="3" type="ORF">GZA08_14920</name>
</gene>
<evidence type="ECO:0000256" key="1">
    <source>
        <dbReference type="ARBA" id="ARBA00012344"/>
    </source>
</evidence>
<accession>A0A6B2JVX2</accession>